<organism evidence="1 2">
    <name type="scientific">Clostridioides difficile NAP08</name>
    <dbReference type="NCBI Taxonomy" id="525259"/>
    <lineage>
        <taxon>Bacteria</taxon>
        <taxon>Bacillati</taxon>
        <taxon>Bacillota</taxon>
        <taxon>Clostridia</taxon>
        <taxon>Peptostreptococcales</taxon>
        <taxon>Peptostreptococcaceae</taxon>
        <taxon>Clostridioides</taxon>
    </lineage>
</organism>
<reference evidence="1 2" key="1">
    <citation type="submission" date="2010-05" db="EMBL/GenBank/DDBJ databases">
        <authorList>
            <person name="Qin X."/>
            <person name="Bachman B."/>
            <person name="Battles P."/>
            <person name="Bell A."/>
            <person name="Bess C."/>
            <person name="Bickham C."/>
            <person name="Chaboub L."/>
            <person name="Chen D."/>
            <person name="Coyle M."/>
            <person name="Deiros D.R."/>
            <person name="Dinh H."/>
            <person name="Forbes L."/>
            <person name="Fowler G."/>
            <person name="Francisco L."/>
            <person name="Fu Q."/>
            <person name="Gubbala S."/>
            <person name="Hale W."/>
            <person name="Han Y."/>
            <person name="Hemphill L."/>
            <person name="Highlander S.K."/>
            <person name="Hirani K."/>
            <person name="Hogues M."/>
            <person name="Jackson L."/>
            <person name="Jakkamsetti A."/>
            <person name="Javaid M."/>
            <person name="Jiang H."/>
            <person name="Korchina V."/>
            <person name="Kovar C."/>
            <person name="Lara F."/>
            <person name="Lee S."/>
            <person name="Mata R."/>
            <person name="Mathew T."/>
            <person name="Moen C."/>
            <person name="Morales K."/>
            <person name="Munidasa M."/>
            <person name="Nazareth L."/>
            <person name="Ngo R."/>
            <person name="Nguyen L."/>
            <person name="Okwuonu G."/>
            <person name="Ongeri F."/>
            <person name="Patil S."/>
            <person name="Petrosino J."/>
            <person name="Pham C."/>
            <person name="Pham P."/>
            <person name="Pu L.-L."/>
            <person name="Puazo M."/>
            <person name="Raj R."/>
            <person name="Reid J."/>
            <person name="Rouhana J."/>
            <person name="Saada N."/>
            <person name="Shang Y."/>
            <person name="Simmons D."/>
            <person name="Thornton R."/>
            <person name="Warren J."/>
            <person name="Weissenberger G."/>
            <person name="Zhang J."/>
            <person name="Zhang L."/>
            <person name="Zhou C."/>
            <person name="Zhu D."/>
            <person name="Muzny D."/>
            <person name="Worley K."/>
            <person name="Gibbs R."/>
        </authorList>
    </citation>
    <scope>NUCLEOTIDE SEQUENCE [LARGE SCALE GENOMIC DNA]</scope>
    <source>
        <strain evidence="1 2">NAP08</strain>
    </source>
</reference>
<dbReference type="HOGENOM" id="CLU_3314252_0_0_9"/>
<accession>D5Q8H9</accession>
<dbReference type="EMBL" id="ADNX01000086">
    <property type="protein sequence ID" value="EFH05806.1"/>
    <property type="molecule type" value="Genomic_DNA"/>
</dbReference>
<sequence length="39" mass="4684">MKYFQCIQLHLFWGFILTKWYVKQYILAGADLGALQVLY</sequence>
<protein>
    <submittedName>
        <fullName evidence="1">Uncharacterized protein</fullName>
    </submittedName>
</protein>
<name>D5Q8H9_CLODI</name>
<proteinExistence type="predicted"/>
<comment type="caution">
    <text evidence="1">The sequence shown here is derived from an EMBL/GenBank/DDBJ whole genome shotgun (WGS) entry which is preliminary data.</text>
</comment>
<gene>
    <name evidence="1" type="ORF">HMPREF0220_3213</name>
</gene>
<evidence type="ECO:0000313" key="1">
    <source>
        <dbReference type="EMBL" id="EFH05806.1"/>
    </source>
</evidence>
<dbReference type="Proteomes" id="UP000003227">
    <property type="component" value="Unassembled WGS sequence"/>
</dbReference>
<evidence type="ECO:0000313" key="2">
    <source>
        <dbReference type="Proteomes" id="UP000003227"/>
    </source>
</evidence>
<dbReference type="AlphaFoldDB" id="D5Q8H9"/>